<sequence length="261" mass="30357">MPDNDLADNLHVNKVAVRAPPFWPDEPELWFVQLESQFVLAGIIQDGTKYAHVLSQIDNKFAREIKDVITNPPAADKYQAIKTALIQRLSSSQEQRIRKLLEHEELGDRKPSQFLRHLQSLARANIPEPLLRTLWLGRLPAQMQVILATRTQDRLEEVAEQADRIQEVTYRSVAEVTLPISDQSRMEQQIRQLTNQIAEMSRRLDRKYHPQRRARSKSQERRKQGGPCFYHRRFGKKRRRNASSPAISIRQTKREVIDGGQ</sequence>
<evidence type="ECO:0000313" key="3">
    <source>
        <dbReference type="EMBL" id="EFN86960.1"/>
    </source>
</evidence>
<keyword evidence="4" id="KW-1185">Reference proteome</keyword>
<dbReference type="OrthoDB" id="7699407at2759"/>
<dbReference type="PANTHER" id="PTHR33327:SF3">
    <property type="entry name" value="RNA-DIRECTED DNA POLYMERASE"/>
    <property type="match status" value="1"/>
</dbReference>
<evidence type="ECO:0000313" key="4">
    <source>
        <dbReference type="Proteomes" id="UP000008237"/>
    </source>
</evidence>
<evidence type="ECO:0000259" key="2">
    <source>
        <dbReference type="Pfam" id="PF23055"/>
    </source>
</evidence>
<dbReference type="EMBL" id="GL447057">
    <property type="protein sequence ID" value="EFN86960.1"/>
    <property type="molecule type" value="Genomic_DNA"/>
</dbReference>
<feature type="compositionally biased region" description="Basic residues" evidence="1">
    <location>
        <begin position="204"/>
        <end position="216"/>
    </location>
</feature>
<feature type="compositionally biased region" description="Basic residues" evidence="1">
    <location>
        <begin position="230"/>
        <end position="241"/>
    </location>
</feature>
<evidence type="ECO:0000256" key="1">
    <source>
        <dbReference type="SAM" id="MobiDB-lite"/>
    </source>
</evidence>
<dbReference type="PANTHER" id="PTHR33327">
    <property type="entry name" value="ENDONUCLEASE"/>
    <property type="match status" value="1"/>
</dbReference>
<dbReference type="InterPro" id="IPR055469">
    <property type="entry name" value="DUF7041"/>
</dbReference>
<dbReference type="AlphaFoldDB" id="E2BBH0"/>
<feature type="domain" description="DUF7041" evidence="2">
    <location>
        <begin position="20"/>
        <end position="102"/>
    </location>
</feature>
<feature type="region of interest" description="Disordered" evidence="1">
    <location>
        <begin position="202"/>
        <end position="261"/>
    </location>
</feature>
<accession>E2BBH0</accession>
<dbReference type="OMA" id="HTNFGKN"/>
<protein>
    <recommendedName>
        <fullName evidence="2">DUF7041 domain-containing protein</fullName>
    </recommendedName>
</protein>
<organism evidence="4">
    <name type="scientific">Harpegnathos saltator</name>
    <name type="common">Jerdon's jumping ant</name>
    <dbReference type="NCBI Taxonomy" id="610380"/>
    <lineage>
        <taxon>Eukaryota</taxon>
        <taxon>Metazoa</taxon>
        <taxon>Ecdysozoa</taxon>
        <taxon>Arthropoda</taxon>
        <taxon>Hexapoda</taxon>
        <taxon>Insecta</taxon>
        <taxon>Pterygota</taxon>
        <taxon>Neoptera</taxon>
        <taxon>Endopterygota</taxon>
        <taxon>Hymenoptera</taxon>
        <taxon>Apocrita</taxon>
        <taxon>Aculeata</taxon>
        <taxon>Formicoidea</taxon>
        <taxon>Formicidae</taxon>
        <taxon>Ponerinae</taxon>
        <taxon>Ponerini</taxon>
        <taxon>Harpegnathos</taxon>
    </lineage>
</organism>
<dbReference type="InParanoid" id="E2BBH0"/>
<dbReference type="Proteomes" id="UP000008237">
    <property type="component" value="Unassembled WGS sequence"/>
</dbReference>
<proteinExistence type="predicted"/>
<gene>
    <name evidence="3" type="ORF">EAI_00180</name>
</gene>
<reference evidence="3 4" key="1">
    <citation type="journal article" date="2010" name="Science">
        <title>Genomic comparison of the ants Camponotus floridanus and Harpegnathos saltator.</title>
        <authorList>
            <person name="Bonasio R."/>
            <person name="Zhang G."/>
            <person name="Ye C."/>
            <person name="Mutti N.S."/>
            <person name="Fang X."/>
            <person name="Qin N."/>
            <person name="Donahue G."/>
            <person name="Yang P."/>
            <person name="Li Q."/>
            <person name="Li C."/>
            <person name="Zhang P."/>
            <person name="Huang Z."/>
            <person name="Berger S.L."/>
            <person name="Reinberg D."/>
            <person name="Wang J."/>
            <person name="Liebig J."/>
        </authorList>
    </citation>
    <scope>NUCLEOTIDE SEQUENCE [LARGE SCALE GENOMIC DNA]</scope>
    <source>
        <strain evidence="3 4">R22 G/1</strain>
    </source>
</reference>
<feature type="compositionally biased region" description="Basic and acidic residues" evidence="1">
    <location>
        <begin position="252"/>
        <end position="261"/>
    </location>
</feature>
<name>E2BBH0_HARSA</name>
<dbReference type="Pfam" id="PF23055">
    <property type="entry name" value="DUF7041"/>
    <property type="match status" value="1"/>
</dbReference>